<feature type="transmembrane region" description="Helical" evidence="1">
    <location>
        <begin position="134"/>
        <end position="162"/>
    </location>
</feature>
<evidence type="ECO:0000256" key="1">
    <source>
        <dbReference type="SAM" id="Phobius"/>
    </source>
</evidence>
<reference evidence="3 4" key="1">
    <citation type="submission" date="2020-10" db="EMBL/GenBank/DDBJ databases">
        <authorList>
            <person name="Castelo-Branco R."/>
            <person name="Eusebio N."/>
            <person name="Adriana R."/>
            <person name="Vieira A."/>
            <person name="Brugerolle De Fraissinette N."/>
            <person name="Rezende De Castro R."/>
            <person name="Schneider M.P."/>
            <person name="Vasconcelos V."/>
            <person name="Leao P.N."/>
        </authorList>
    </citation>
    <scope>NUCLEOTIDE SEQUENCE [LARGE SCALE GENOMIC DNA]</scope>
    <source>
        <strain evidence="3 4">LEGE 00031</strain>
    </source>
</reference>
<keyword evidence="3" id="KW-0645">Protease</keyword>
<evidence type="ECO:0000313" key="3">
    <source>
        <dbReference type="EMBL" id="MBE9255524.1"/>
    </source>
</evidence>
<proteinExistence type="predicted"/>
<feature type="transmembrane region" description="Helical" evidence="1">
    <location>
        <begin position="174"/>
        <end position="195"/>
    </location>
</feature>
<gene>
    <name evidence="3" type="ORF">IQ217_17120</name>
</gene>
<organism evidence="3 4">
    <name type="scientific">Synechocystis salina LEGE 00031</name>
    <dbReference type="NCBI Taxonomy" id="1828736"/>
    <lineage>
        <taxon>Bacteria</taxon>
        <taxon>Bacillati</taxon>
        <taxon>Cyanobacteriota</taxon>
        <taxon>Cyanophyceae</taxon>
        <taxon>Synechococcales</taxon>
        <taxon>Merismopediaceae</taxon>
        <taxon>Synechocystis</taxon>
    </lineage>
</organism>
<feature type="transmembrane region" description="Helical" evidence="1">
    <location>
        <begin position="39"/>
        <end position="65"/>
    </location>
</feature>
<keyword evidence="1" id="KW-1133">Transmembrane helix</keyword>
<feature type="domain" description="CAAX prenyl protease 2/Lysostaphin resistance protein A-like" evidence="2">
    <location>
        <begin position="134"/>
        <end position="243"/>
    </location>
</feature>
<name>A0ABR9VVZ0_9SYNC</name>
<dbReference type="RefSeq" id="WP_194020896.1">
    <property type="nucleotide sequence ID" value="NZ_JADEVV010000068.1"/>
</dbReference>
<sequence length="255" mass="27325">MISKTILFIILWLIGMIGVISTIWIALPISAEELPLPIIVIKLINLILPTFLLLIAVLIGVNLAYKVGLSAPFLEALASSAQQPILAIQPQVIPGLVGGVFGGVAISTISFLWCSSLPNDFVAQAKALSDNTPLLARVLYGGITEEILMRWGLMSLLVWAAWRVLQKGQGNPDTVYVVLAIGVSAIAFGLGHLPLAFTLSSQATASLITYIIVGNAFFGLIAGYLYWQKGLEAAIIAHVTVHLVMATIDHLKSFR</sequence>
<dbReference type="Proteomes" id="UP000658720">
    <property type="component" value="Unassembled WGS sequence"/>
</dbReference>
<feature type="transmembrane region" description="Helical" evidence="1">
    <location>
        <begin position="92"/>
        <end position="113"/>
    </location>
</feature>
<keyword evidence="3" id="KW-0482">Metalloprotease</keyword>
<keyword evidence="4" id="KW-1185">Reference proteome</keyword>
<dbReference type="EMBL" id="JADEVV010000068">
    <property type="protein sequence ID" value="MBE9255524.1"/>
    <property type="molecule type" value="Genomic_DNA"/>
</dbReference>
<dbReference type="GO" id="GO:0008237">
    <property type="term" value="F:metallopeptidase activity"/>
    <property type="evidence" value="ECO:0007669"/>
    <property type="project" value="UniProtKB-KW"/>
</dbReference>
<dbReference type="Pfam" id="PF02517">
    <property type="entry name" value="Rce1-like"/>
    <property type="match status" value="1"/>
</dbReference>
<comment type="caution">
    <text evidence="3">The sequence shown here is derived from an EMBL/GenBank/DDBJ whole genome shotgun (WGS) entry which is preliminary data.</text>
</comment>
<feature type="transmembrane region" description="Helical" evidence="1">
    <location>
        <begin position="207"/>
        <end position="227"/>
    </location>
</feature>
<accession>A0ABR9VVZ0</accession>
<keyword evidence="3" id="KW-0378">Hydrolase</keyword>
<feature type="transmembrane region" description="Helical" evidence="1">
    <location>
        <begin position="6"/>
        <end position="27"/>
    </location>
</feature>
<protein>
    <submittedName>
        <fullName evidence="3">CPBP family intramembrane metalloprotease</fullName>
    </submittedName>
</protein>
<dbReference type="InterPro" id="IPR003675">
    <property type="entry name" value="Rce1/LyrA-like_dom"/>
</dbReference>
<evidence type="ECO:0000259" key="2">
    <source>
        <dbReference type="Pfam" id="PF02517"/>
    </source>
</evidence>
<evidence type="ECO:0000313" key="4">
    <source>
        <dbReference type="Proteomes" id="UP000658720"/>
    </source>
</evidence>
<keyword evidence="1" id="KW-0472">Membrane</keyword>
<keyword evidence="1" id="KW-0812">Transmembrane</keyword>